<sequence length="100" mass="11563">MNRESLFSPKCDDLSILICFSSNDLLSLSLQASSSNAFRQIYSDVFVFSSLILNQILDASDGVSPMKLMKTIDDARRNDEGRRESFEIFLKFYYIDERSW</sequence>
<dbReference type="AlphaFoldDB" id="A0AAV0ZQS2"/>
<name>A0AAV0ZQS2_VICFA</name>
<accession>A0AAV0ZQS2</accession>
<evidence type="ECO:0000313" key="2">
    <source>
        <dbReference type="Proteomes" id="UP001157006"/>
    </source>
</evidence>
<reference evidence="1 2" key="1">
    <citation type="submission" date="2023-01" db="EMBL/GenBank/DDBJ databases">
        <authorList>
            <person name="Kreplak J."/>
        </authorList>
    </citation>
    <scope>NUCLEOTIDE SEQUENCE [LARGE SCALE GENOMIC DNA]</scope>
</reference>
<proteinExistence type="predicted"/>
<dbReference type="Proteomes" id="UP001157006">
    <property type="component" value="Chromosome 2"/>
</dbReference>
<evidence type="ECO:0000313" key="1">
    <source>
        <dbReference type="EMBL" id="CAI8598695.1"/>
    </source>
</evidence>
<protein>
    <submittedName>
        <fullName evidence="1">Uncharacterized protein</fullName>
    </submittedName>
</protein>
<organism evidence="1 2">
    <name type="scientific">Vicia faba</name>
    <name type="common">Broad bean</name>
    <name type="synonym">Faba vulgaris</name>
    <dbReference type="NCBI Taxonomy" id="3906"/>
    <lineage>
        <taxon>Eukaryota</taxon>
        <taxon>Viridiplantae</taxon>
        <taxon>Streptophyta</taxon>
        <taxon>Embryophyta</taxon>
        <taxon>Tracheophyta</taxon>
        <taxon>Spermatophyta</taxon>
        <taxon>Magnoliopsida</taxon>
        <taxon>eudicotyledons</taxon>
        <taxon>Gunneridae</taxon>
        <taxon>Pentapetalae</taxon>
        <taxon>rosids</taxon>
        <taxon>fabids</taxon>
        <taxon>Fabales</taxon>
        <taxon>Fabaceae</taxon>
        <taxon>Papilionoideae</taxon>
        <taxon>50 kb inversion clade</taxon>
        <taxon>NPAAA clade</taxon>
        <taxon>Hologalegina</taxon>
        <taxon>IRL clade</taxon>
        <taxon>Fabeae</taxon>
        <taxon>Vicia</taxon>
    </lineage>
</organism>
<dbReference type="EMBL" id="OX451737">
    <property type="protein sequence ID" value="CAI8598695.1"/>
    <property type="molecule type" value="Genomic_DNA"/>
</dbReference>
<gene>
    <name evidence="1" type="ORF">VFH_II140240</name>
</gene>
<keyword evidence="2" id="KW-1185">Reference proteome</keyword>